<protein>
    <submittedName>
        <fullName evidence="1">Uncharacterized protein</fullName>
    </submittedName>
</protein>
<reference evidence="1" key="2">
    <citation type="submission" date="2015-07" db="EMBL/GenBank/DDBJ databases">
        <authorList>
            <person name="Noorani M."/>
        </authorList>
    </citation>
    <scope>NUCLEOTIDE SEQUENCE</scope>
    <source>
        <strain evidence="1">Yugu1</strain>
    </source>
</reference>
<proteinExistence type="predicted"/>
<name>A0A368QSQ2_SETIT</name>
<gene>
    <name evidence="1" type="ORF">SETIT_4G091500v2</name>
</gene>
<sequence length="76" mass="7893">MARPFPAGGGDDKVSAAWAAAPVFLAAERAGRPVDPVIWGDEKRMKRELVAWAKAVASMAAAGNNSSSSSPSPYFS</sequence>
<dbReference type="EMBL" id="CM003531">
    <property type="protein sequence ID" value="RCV20854.1"/>
    <property type="molecule type" value="Genomic_DNA"/>
</dbReference>
<dbReference type="AlphaFoldDB" id="A0A368QSQ2"/>
<reference evidence="1" key="1">
    <citation type="journal article" date="2012" name="Nat. Biotechnol.">
        <title>Reference genome sequence of the model plant Setaria.</title>
        <authorList>
            <person name="Bennetzen J.L."/>
            <person name="Schmutz J."/>
            <person name="Wang H."/>
            <person name="Percifield R."/>
            <person name="Hawkins J."/>
            <person name="Pontaroli A.C."/>
            <person name="Estep M."/>
            <person name="Feng L."/>
            <person name="Vaughn J.N."/>
            <person name="Grimwood J."/>
            <person name="Jenkins J."/>
            <person name="Barry K."/>
            <person name="Lindquist E."/>
            <person name="Hellsten U."/>
            <person name="Deshpande S."/>
            <person name="Wang X."/>
            <person name="Wu X."/>
            <person name="Mitros T."/>
            <person name="Triplett J."/>
            <person name="Yang X."/>
            <person name="Ye C.Y."/>
            <person name="Mauro-Herrera M."/>
            <person name="Wang L."/>
            <person name="Li P."/>
            <person name="Sharma M."/>
            <person name="Sharma R."/>
            <person name="Ronald P.C."/>
            <person name="Panaud O."/>
            <person name="Kellogg E.A."/>
            <person name="Brutnell T.P."/>
            <person name="Doust A.N."/>
            <person name="Tuskan G.A."/>
            <person name="Rokhsar D."/>
            <person name="Devos K.M."/>
        </authorList>
    </citation>
    <scope>NUCLEOTIDE SEQUENCE [LARGE SCALE GENOMIC DNA]</scope>
    <source>
        <strain evidence="1">Yugu1</strain>
    </source>
</reference>
<organism evidence="1">
    <name type="scientific">Setaria italica</name>
    <name type="common">Foxtail millet</name>
    <name type="synonym">Panicum italicum</name>
    <dbReference type="NCBI Taxonomy" id="4555"/>
    <lineage>
        <taxon>Eukaryota</taxon>
        <taxon>Viridiplantae</taxon>
        <taxon>Streptophyta</taxon>
        <taxon>Embryophyta</taxon>
        <taxon>Tracheophyta</taxon>
        <taxon>Spermatophyta</taxon>
        <taxon>Magnoliopsida</taxon>
        <taxon>Liliopsida</taxon>
        <taxon>Poales</taxon>
        <taxon>Poaceae</taxon>
        <taxon>PACMAD clade</taxon>
        <taxon>Panicoideae</taxon>
        <taxon>Panicodae</taxon>
        <taxon>Paniceae</taxon>
        <taxon>Cenchrinae</taxon>
        <taxon>Setaria</taxon>
    </lineage>
</organism>
<evidence type="ECO:0000313" key="1">
    <source>
        <dbReference type="EMBL" id="RCV20854.1"/>
    </source>
</evidence>
<accession>A0A368QSQ2</accession>